<dbReference type="AlphaFoldDB" id="A0A0G3BRS4"/>
<evidence type="ECO:0000256" key="1">
    <source>
        <dbReference type="SAM" id="MobiDB-lite"/>
    </source>
</evidence>
<dbReference type="Proteomes" id="UP000035352">
    <property type="component" value="Chromosome"/>
</dbReference>
<proteinExistence type="predicted"/>
<reference evidence="2 3" key="1">
    <citation type="submission" date="2015-05" db="EMBL/GenBank/DDBJ databases">
        <authorList>
            <person name="Tang B."/>
            <person name="Yu Y."/>
        </authorList>
    </citation>
    <scope>NUCLEOTIDE SEQUENCE [LARGE SCALE GENOMIC DNA]</scope>
    <source>
        <strain evidence="2 3">DSM 7029</strain>
    </source>
</reference>
<feature type="compositionally biased region" description="Basic and acidic residues" evidence="1">
    <location>
        <begin position="71"/>
        <end position="94"/>
    </location>
</feature>
<evidence type="ECO:0000313" key="2">
    <source>
        <dbReference type="EMBL" id="AKJ32129.1"/>
    </source>
</evidence>
<sequence>MEVQVSYKELTAAENAALRHLESAKKGKSVAEKNDAIGCWVDNKTCQLVAGATTQVCYSGKGREPPVFSQETKEEKAGRERREKQAKADREKTMKNQPTPKQPSRAELERQRVAASQAANDRVNRLAANIKAAKLGDAEVGCLVATQNILEQVKCGIDKGQQTFVMLCSEGPCKSCQENILRFCSSKNVAAVSVIYQLAKSTEKGKADEVRGTAEAIKVEGSPYFVWRPDILKYKGGSASGNNNNNNNTNRVDNNNNRLH</sequence>
<name>A0A0G3BRS4_9BURK</name>
<feature type="region of interest" description="Disordered" evidence="1">
    <location>
        <begin position="237"/>
        <end position="260"/>
    </location>
</feature>
<feature type="region of interest" description="Disordered" evidence="1">
    <location>
        <begin position="60"/>
        <end position="115"/>
    </location>
</feature>
<feature type="compositionally biased region" description="Low complexity" evidence="1">
    <location>
        <begin position="242"/>
        <end position="260"/>
    </location>
</feature>
<protein>
    <submittedName>
        <fullName evidence="2">Uncharacterized protein</fullName>
    </submittedName>
</protein>
<organism evidence="2 3">
    <name type="scientific">Caldimonas brevitalea</name>
    <dbReference type="NCBI Taxonomy" id="413882"/>
    <lineage>
        <taxon>Bacteria</taxon>
        <taxon>Pseudomonadati</taxon>
        <taxon>Pseudomonadota</taxon>
        <taxon>Betaproteobacteria</taxon>
        <taxon>Burkholderiales</taxon>
        <taxon>Sphaerotilaceae</taxon>
        <taxon>Caldimonas</taxon>
    </lineage>
</organism>
<gene>
    <name evidence="2" type="ORF">AAW51_5438</name>
</gene>
<evidence type="ECO:0000313" key="3">
    <source>
        <dbReference type="Proteomes" id="UP000035352"/>
    </source>
</evidence>
<accession>A0A0G3BRS4</accession>
<dbReference type="EMBL" id="CP011371">
    <property type="protein sequence ID" value="AKJ32129.1"/>
    <property type="molecule type" value="Genomic_DNA"/>
</dbReference>
<dbReference type="KEGG" id="pbh:AAW51_5438"/>
<keyword evidence="3" id="KW-1185">Reference proteome</keyword>